<dbReference type="GO" id="GO:0000145">
    <property type="term" value="C:exocyst"/>
    <property type="evidence" value="ECO:0007669"/>
    <property type="project" value="InterPro"/>
</dbReference>
<sequence>MQLTSTDIGRSMVEQLSNYVKALRQESSNIFEKLSDYSGFFMSDPDFMIKALPTETIDNLHKTAKLMVSAGFEKDFSDMYISCRMECLVESLTRLGFKKLNIEDIQMLSWKEIEDDVERWIKAYKVALKILFPTERRLCDRVFFDVSSTGDLSFVDVCREFTLQMLNFADAIAIGSRSPERLFSVIDMFETMPTAIWKRLGEVIRGIFAELADLIRQDPARDAVPDSGGLHPITHYVMNYLRATSRSRKTLEQVFEEDYGNPLKEYPKIEDRMHSSNSSLSVQIRLIMKLLESYLEANL</sequence>
<dbReference type="OrthoDB" id="1432752at2759"/>
<protein>
    <recommendedName>
        <fullName evidence="3">Exocyst subunit Exo70 family protein</fullName>
    </recommendedName>
</protein>
<dbReference type="Pfam" id="PF03081">
    <property type="entry name" value="Exo70_C"/>
    <property type="match status" value="2"/>
</dbReference>
<accession>A0A2Z6NL41</accession>
<organism evidence="5 6">
    <name type="scientific">Trifolium subterraneum</name>
    <name type="common">Subterranean clover</name>
    <dbReference type="NCBI Taxonomy" id="3900"/>
    <lineage>
        <taxon>Eukaryota</taxon>
        <taxon>Viridiplantae</taxon>
        <taxon>Streptophyta</taxon>
        <taxon>Embryophyta</taxon>
        <taxon>Tracheophyta</taxon>
        <taxon>Spermatophyta</taxon>
        <taxon>Magnoliopsida</taxon>
        <taxon>eudicotyledons</taxon>
        <taxon>Gunneridae</taxon>
        <taxon>Pentapetalae</taxon>
        <taxon>rosids</taxon>
        <taxon>fabids</taxon>
        <taxon>Fabales</taxon>
        <taxon>Fabaceae</taxon>
        <taxon>Papilionoideae</taxon>
        <taxon>50 kb inversion clade</taxon>
        <taxon>NPAAA clade</taxon>
        <taxon>Hologalegina</taxon>
        <taxon>IRL clade</taxon>
        <taxon>Trifolieae</taxon>
        <taxon>Trifolium</taxon>
    </lineage>
</organism>
<dbReference type="InterPro" id="IPR004140">
    <property type="entry name" value="Exo70"/>
</dbReference>
<dbReference type="GO" id="GO:0006887">
    <property type="term" value="P:exocytosis"/>
    <property type="evidence" value="ECO:0007669"/>
    <property type="project" value="UniProtKB-KW"/>
</dbReference>
<proteinExistence type="inferred from homology"/>
<dbReference type="InterPro" id="IPR046364">
    <property type="entry name" value="Exo70_C"/>
</dbReference>
<evidence type="ECO:0000259" key="4">
    <source>
        <dbReference type="Pfam" id="PF03081"/>
    </source>
</evidence>
<comment type="function">
    <text evidence="3">Component of the exocyst complex.</text>
</comment>
<dbReference type="InterPro" id="IPR016159">
    <property type="entry name" value="Cullin_repeat-like_dom_sf"/>
</dbReference>
<dbReference type="Proteomes" id="UP000242715">
    <property type="component" value="Unassembled WGS sequence"/>
</dbReference>
<feature type="domain" description="Exocyst complex subunit Exo70 C-terminal" evidence="4">
    <location>
        <begin position="119"/>
        <end position="192"/>
    </location>
</feature>
<name>A0A2Z6NL41_TRISU</name>
<comment type="similarity">
    <text evidence="1 3">Belongs to the EXO70 family.</text>
</comment>
<feature type="domain" description="Exocyst complex subunit Exo70 C-terminal" evidence="4">
    <location>
        <begin position="195"/>
        <end position="297"/>
    </location>
</feature>
<gene>
    <name evidence="5" type="ORF">TSUD_246220</name>
</gene>
<keyword evidence="3" id="KW-0653">Protein transport</keyword>
<evidence type="ECO:0000256" key="1">
    <source>
        <dbReference type="ARBA" id="ARBA00006756"/>
    </source>
</evidence>
<dbReference type="AlphaFoldDB" id="A0A2Z6NL41"/>
<evidence type="ECO:0000256" key="3">
    <source>
        <dbReference type="RuleBase" id="RU365026"/>
    </source>
</evidence>
<dbReference type="Gene3D" id="1.20.1280.170">
    <property type="entry name" value="Exocyst complex component Exo70"/>
    <property type="match status" value="1"/>
</dbReference>
<evidence type="ECO:0000256" key="2">
    <source>
        <dbReference type="ARBA" id="ARBA00022448"/>
    </source>
</evidence>
<dbReference type="PANTHER" id="PTHR12542">
    <property type="entry name" value="EXOCYST COMPLEX PROTEIN EXO70"/>
    <property type="match status" value="1"/>
</dbReference>
<dbReference type="GO" id="GO:0015031">
    <property type="term" value="P:protein transport"/>
    <property type="evidence" value="ECO:0007669"/>
    <property type="project" value="UniProtKB-KW"/>
</dbReference>
<reference evidence="6" key="1">
    <citation type="journal article" date="2017" name="Front. Plant Sci.">
        <title>Climate Clever Clovers: New Paradigm to Reduce the Environmental Footprint of Ruminants by Breeding Low Methanogenic Forages Utilizing Haplotype Variation.</title>
        <authorList>
            <person name="Kaur P."/>
            <person name="Appels R."/>
            <person name="Bayer P.E."/>
            <person name="Keeble-Gagnere G."/>
            <person name="Wang J."/>
            <person name="Hirakawa H."/>
            <person name="Shirasawa K."/>
            <person name="Vercoe P."/>
            <person name="Stefanova K."/>
            <person name="Durmic Z."/>
            <person name="Nichols P."/>
            <person name="Revell C."/>
            <person name="Isobe S.N."/>
            <person name="Edwards D."/>
            <person name="Erskine W."/>
        </authorList>
    </citation>
    <scope>NUCLEOTIDE SEQUENCE [LARGE SCALE GENOMIC DNA]</scope>
    <source>
        <strain evidence="6">cv. Daliak</strain>
    </source>
</reference>
<evidence type="ECO:0000313" key="6">
    <source>
        <dbReference type="Proteomes" id="UP000242715"/>
    </source>
</evidence>
<keyword evidence="2 3" id="KW-0813">Transport</keyword>
<dbReference type="EMBL" id="DF974040">
    <property type="protein sequence ID" value="GAU44396.1"/>
    <property type="molecule type" value="Genomic_DNA"/>
</dbReference>
<dbReference type="PANTHER" id="PTHR12542:SF96">
    <property type="entry name" value="EXOCYST COMPLEX COMPONENT EXO70B1"/>
    <property type="match status" value="1"/>
</dbReference>
<keyword evidence="6" id="KW-1185">Reference proteome</keyword>
<dbReference type="GO" id="GO:0005546">
    <property type="term" value="F:phosphatidylinositol-4,5-bisphosphate binding"/>
    <property type="evidence" value="ECO:0007669"/>
    <property type="project" value="InterPro"/>
</dbReference>
<dbReference type="SUPFAM" id="SSF74788">
    <property type="entry name" value="Cullin repeat-like"/>
    <property type="match status" value="1"/>
</dbReference>
<keyword evidence="3" id="KW-0268">Exocytosis</keyword>
<evidence type="ECO:0000313" key="5">
    <source>
        <dbReference type="EMBL" id="GAU44396.1"/>
    </source>
</evidence>